<gene>
    <name evidence="1" type="ORF">JOC83_003608</name>
</gene>
<evidence type="ECO:0008006" key="3">
    <source>
        <dbReference type="Google" id="ProtNLM"/>
    </source>
</evidence>
<dbReference type="InterPro" id="IPR015001">
    <property type="entry name" value="DUF1850"/>
</dbReference>
<dbReference type="EMBL" id="JAFBFC010000008">
    <property type="protein sequence ID" value="MBM7704749.1"/>
    <property type="molecule type" value="Genomic_DNA"/>
</dbReference>
<proteinExistence type="predicted"/>
<sequence>MKKKLVLIVVAVMSLAICFVPFKEALVIEHENSNKVIGYAFMEGQTSFQIKYTHSIHLSDVIETYEITNQNELKQTELQYEDFAIGMPSDSTEGATFVEEDGRYYLKDMNRVFPFIDLRIGQVVANHTLLYENRKIPFSSFVQKGNWIRIDYKHVSLWDIVKGVNVLG</sequence>
<dbReference type="RefSeq" id="WP_205188748.1">
    <property type="nucleotide sequence ID" value="NZ_JAFBFC010000008.1"/>
</dbReference>
<evidence type="ECO:0000313" key="1">
    <source>
        <dbReference type="EMBL" id="MBM7704749.1"/>
    </source>
</evidence>
<keyword evidence="2" id="KW-1185">Reference proteome</keyword>
<reference evidence="1 2" key="1">
    <citation type="submission" date="2021-01" db="EMBL/GenBank/DDBJ databases">
        <title>Genomic Encyclopedia of Type Strains, Phase IV (KMG-IV): sequencing the most valuable type-strain genomes for metagenomic binning, comparative biology and taxonomic classification.</title>
        <authorList>
            <person name="Goeker M."/>
        </authorList>
    </citation>
    <scope>NUCLEOTIDE SEQUENCE [LARGE SCALE GENOMIC DNA]</scope>
    <source>
        <strain evidence="1 2">DSM 104297</strain>
    </source>
</reference>
<protein>
    <recommendedName>
        <fullName evidence="3">DUF1850 domain-containing protein</fullName>
    </recommendedName>
</protein>
<evidence type="ECO:0000313" key="2">
    <source>
        <dbReference type="Proteomes" id="UP000809829"/>
    </source>
</evidence>
<organism evidence="1 2">
    <name type="scientific">Priestia iocasae</name>
    <dbReference type="NCBI Taxonomy" id="2291674"/>
    <lineage>
        <taxon>Bacteria</taxon>
        <taxon>Bacillati</taxon>
        <taxon>Bacillota</taxon>
        <taxon>Bacilli</taxon>
        <taxon>Bacillales</taxon>
        <taxon>Bacillaceae</taxon>
        <taxon>Priestia</taxon>
    </lineage>
</organism>
<accession>A0ABS2R1X7</accession>
<dbReference type="Proteomes" id="UP000809829">
    <property type="component" value="Unassembled WGS sequence"/>
</dbReference>
<name>A0ABS2R1X7_9BACI</name>
<dbReference type="Pfam" id="PF08905">
    <property type="entry name" value="DUF1850"/>
    <property type="match status" value="1"/>
</dbReference>
<comment type="caution">
    <text evidence="1">The sequence shown here is derived from an EMBL/GenBank/DDBJ whole genome shotgun (WGS) entry which is preliminary data.</text>
</comment>